<sequence length="378" mass="39564">MLISSAAYIALVITSSLGYAFGSAIPVRDLRARTITSRVATNVVRPALRRGGTALRGARLPIQNMAPKPAMPPVAPAKPPQNAAGSMIDLSTKVVALKAAAGATVGTGSLIFGHLQELNKEKAGESTIKKRNLAMKAGQALRTATRVSGKPNTARIMTKVPVARVAPQTPPGTPKVDIAKKTGIFLATGLVAGGMENLGGQHMEAASERFQAKQESMATTQPSVTQAIKNMEAAKKNKREYYQLLRRHTSGAVRLATTVARVGKQRASGAVARVAQKVPPAGQQLARVSPQTPGAKVAQAAKTNAKFVGLLGAAGVGGYIEGGIQNMPTDVQSALVKNPGTTITQLLPEGGFGKPKARREYIERLFARALLASVEDFE</sequence>
<comment type="caution">
    <text evidence="1">The sequence shown here is derived from an EMBL/GenBank/DDBJ whole genome shotgun (WGS) entry which is preliminary data.</text>
</comment>
<evidence type="ECO:0000313" key="1">
    <source>
        <dbReference type="EMBL" id="KAF9464601.1"/>
    </source>
</evidence>
<proteinExistence type="predicted"/>
<evidence type="ECO:0000313" key="2">
    <source>
        <dbReference type="Proteomes" id="UP000807353"/>
    </source>
</evidence>
<reference evidence="1" key="1">
    <citation type="submission" date="2020-11" db="EMBL/GenBank/DDBJ databases">
        <authorList>
            <consortium name="DOE Joint Genome Institute"/>
            <person name="Ahrendt S."/>
            <person name="Riley R."/>
            <person name="Andreopoulos W."/>
            <person name="Labutti K."/>
            <person name="Pangilinan J."/>
            <person name="Ruiz-Duenas F.J."/>
            <person name="Barrasa J.M."/>
            <person name="Sanchez-Garcia M."/>
            <person name="Camarero S."/>
            <person name="Miyauchi S."/>
            <person name="Serrano A."/>
            <person name="Linde D."/>
            <person name="Babiker R."/>
            <person name="Drula E."/>
            <person name="Ayuso-Fernandez I."/>
            <person name="Pacheco R."/>
            <person name="Padilla G."/>
            <person name="Ferreira P."/>
            <person name="Barriuso J."/>
            <person name="Kellner H."/>
            <person name="Castanera R."/>
            <person name="Alfaro M."/>
            <person name="Ramirez L."/>
            <person name="Pisabarro A.G."/>
            <person name="Kuo A."/>
            <person name="Tritt A."/>
            <person name="Lipzen A."/>
            <person name="He G."/>
            <person name="Yan M."/>
            <person name="Ng V."/>
            <person name="Cullen D."/>
            <person name="Martin F."/>
            <person name="Rosso M.-N."/>
            <person name="Henrissat B."/>
            <person name="Hibbett D."/>
            <person name="Martinez A.T."/>
            <person name="Grigoriev I.V."/>
        </authorList>
    </citation>
    <scope>NUCLEOTIDE SEQUENCE</scope>
    <source>
        <strain evidence="1">CBS 247.69</strain>
    </source>
</reference>
<gene>
    <name evidence="1" type="ORF">BDZ94DRAFT_1235295</name>
</gene>
<protein>
    <submittedName>
        <fullName evidence="1">Uncharacterized protein</fullName>
    </submittedName>
</protein>
<keyword evidence="2" id="KW-1185">Reference proteome</keyword>
<name>A0A9P6CFX0_9AGAR</name>
<dbReference type="EMBL" id="MU150253">
    <property type="protein sequence ID" value="KAF9464601.1"/>
    <property type="molecule type" value="Genomic_DNA"/>
</dbReference>
<organism evidence="1 2">
    <name type="scientific">Collybia nuda</name>
    <dbReference type="NCBI Taxonomy" id="64659"/>
    <lineage>
        <taxon>Eukaryota</taxon>
        <taxon>Fungi</taxon>
        <taxon>Dikarya</taxon>
        <taxon>Basidiomycota</taxon>
        <taxon>Agaricomycotina</taxon>
        <taxon>Agaricomycetes</taxon>
        <taxon>Agaricomycetidae</taxon>
        <taxon>Agaricales</taxon>
        <taxon>Tricholomatineae</taxon>
        <taxon>Clitocybaceae</taxon>
        <taxon>Collybia</taxon>
    </lineage>
</organism>
<dbReference type="Proteomes" id="UP000807353">
    <property type="component" value="Unassembled WGS sequence"/>
</dbReference>
<dbReference type="AlphaFoldDB" id="A0A9P6CFX0"/>
<accession>A0A9P6CFX0</accession>